<dbReference type="AlphaFoldDB" id="A0A7L4PGL8"/>
<protein>
    <submittedName>
        <fullName evidence="1">Uncharacterized protein</fullName>
    </submittedName>
</protein>
<comment type="caution">
    <text evidence="1">The sequence shown here is derived from an EMBL/GenBank/DDBJ whole genome shotgun (WGS) entry which is preliminary data.</text>
</comment>
<accession>A0A7L4PGL8</accession>
<dbReference type="EMBL" id="JAAVJF010000006">
    <property type="protein sequence ID" value="NYR16516.1"/>
    <property type="molecule type" value="Genomic_DNA"/>
</dbReference>
<evidence type="ECO:0000313" key="1">
    <source>
        <dbReference type="EMBL" id="NYR16516.1"/>
    </source>
</evidence>
<proteinExistence type="predicted"/>
<sequence length="48" mass="5645">MTVAEADIETIRCIMDNSRWEMCIRLKKAREALTELELRVLRLIEALP</sequence>
<name>A0A7L4PGL8_9CREN</name>
<dbReference type="Proteomes" id="UP000554766">
    <property type="component" value="Unassembled WGS sequence"/>
</dbReference>
<dbReference type="RefSeq" id="WP_164905954.1">
    <property type="nucleotide sequence ID" value="NZ_JAAVJF010000006.1"/>
</dbReference>
<keyword evidence="2" id="KW-1185">Reference proteome</keyword>
<evidence type="ECO:0000313" key="2">
    <source>
        <dbReference type="Proteomes" id="UP000554766"/>
    </source>
</evidence>
<reference evidence="1 2" key="1">
    <citation type="journal article" date="2020" name="Nat. Commun.">
        <title>The structures of two archaeal type IV pili illuminate evolutionary relationships.</title>
        <authorList>
            <person name="Wang F."/>
            <person name="Baquero D.P."/>
            <person name="Su Z."/>
            <person name="Beltran L.C."/>
            <person name="Prangishvili D."/>
            <person name="Krupovic M."/>
            <person name="Egelman E.H."/>
        </authorList>
    </citation>
    <scope>NUCLEOTIDE SEQUENCE [LARGE SCALE GENOMIC DNA]</scope>
    <source>
        <strain evidence="1 2">2GA</strain>
    </source>
</reference>
<dbReference type="GeneID" id="44139608"/>
<organism evidence="1 2">
    <name type="scientific">Pyrobaculum arsenaticum</name>
    <dbReference type="NCBI Taxonomy" id="121277"/>
    <lineage>
        <taxon>Archaea</taxon>
        <taxon>Thermoproteota</taxon>
        <taxon>Thermoprotei</taxon>
        <taxon>Thermoproteales</taxon>
        <taxon>Thermoproteaceae</taxon>
        <taxon>Pyrobaculum</taxon>
    </lineage>
</organism>
<gene>
    <name evidence="1" type="ORF">HC235_11375</name>
</gene>